<name>A0A1U7XQQ1_NICSY</name>
<dbReference type="Pfam" id="PF03372">
    <property type="entry name" value="Exo_endo_phos"/>
    <property type="match status" value="1"/>
</dbReference>
<dbReference type="RefSeq" id="XP_009791951.1">
    <property type="nucleotide sequence ID" value="XM_009793649.1"/>
</dbReference>
<accession>A0A1U7XQQ1</accession>
<dbReference type="PANTHER" id="PTHR33710:SF35">
    <property type="entry name" value="RNA-DIRECTED DNA POLYMERASE (REVERSE TRANSCRIPTASE)_ RIBONUCLEASE H"/>
    <property type="match status" value="1"/>
</dbReference>
<keyword evidence="2" id="KW-1185">Reference proteome</keyword>
<sequence length="224" mass="26429">MEPFVQKEKIEGYKKFMGFHQCISNDNGKIWCFWTTNCQTTTMTNEDQQITINISEEGGGNGLFVTAVYAKCTSTERRELWHSLERVNAMVNGPWCVGGDFNSILDTDEKLEGRPYRINKSIDFSNCMNNCELLDAGYVGVKFTWCNNRRPSKRIWKRLDRIMINDLWLQKFQNNSVRHLVRTGSDHRPILMKCFNNQQEPIKYFRFMEFWTDQNSFQEVVQET</sequence>
<reference evidence="2" key="1">
    <citation type="journal article" date="2013" name="Genome Biol.">
        <title>Reference genomes and transcriptomes of Nicotiana sylvestris and Nicotiana tomentosiformis.</title>
        <authorList>
            <person name="Sierro N."/>
            <person name="Battey J.N."/>
            <person name="Ouadi S."/>
            <person name="Bovet L."/>
            <person name="Goepfert S."/>
            <person name="Bakaher N."/>
            <person name="Peitsch M.C."/>
            <person name="Ivanov N.V."/>
        </authorList>
    </citation>
    <scope>NUCLEOTIDE SEQUENCE [LARGE SCALE GENOMIC DNA]</scope>
</reference>
<evidence type="ECO:0000313" key="2">
    <source>
        <dbReference type="Proteomes" id="UP000189701"/>
    </source>
</evidence>
<evidence type="ECO:0000313" key="3">
    <source>
        <dbReference type="RefSeq" id="XP_009791951.1"/>
    </source>
</evidence>
<reference evidence="3" key="2">
    <citation type="submission" date="2025-08" db="UniProtKB">
        <authorList>
            <consortium name="RefSeq"/>
        </authorList>
    </citation>
    <scope>IDENTIFICATION</scope>
    <source>
        <tissue evidence="3">Leaf</tissue>
    </source>
</reference>
<gene>
    <name evidence="3" type="primary">LOC104239115</name>
</gene>
<dbReference type="SUPFAM" id="SSF56219">
    <property type="entry name" value="DNase I-like"/>
    <property type="match status" value="1"/>
</dbReference>
<dbReference type="GO" id="GO:0003824">
    <property type="term" value="F:catalytic activity"/>
    <property type="evidence" value="ECO:0007669"/>
    <property type="project" value="InterPro"/>
</dbReference>
<dbReference type="eggNOG" id="KOG1075">
    <property type="taxonomic scope" value="Eukaryota"/>
</dbReference>
<dbReference type="Gene3D" id="3.60.10.10">
    <property type="entry name" value="Endonuclease/exonuclease/phosphatase"/>
    <property type="match status" value="1"/>
</dbReference>
<feature type="domain" description="Endonuclease/exonuclease/phosphatase" evidence="1">
    <location>
        <begin position="41"/>
        <end position="187"/>
    </location>
</feature>
<dbReference type="Proteomes" id="UP000189701">
    <property type="component" value="Unplaced"/>
</dbReference>
<organism evidence="2 3">
    <name type="scientific">Nicotiana sylvestris</name>
    <name type="common">Wood tobacco</name>
    <name type="synonym">South American tobacco</name>
    <dbReference type="NCBI Taxonomy" id="4096"/>
    <lineage>
        <taxon>Eukaryota</taxon>
        <taxon>Viridiplantae</taxon>
        <taxon>Streptophyta</taxon>
        <taxon>Embryophyta</taxon>
        <taxon>Tracheophyta</taxon>
        <taxon>Spermatophyta</taxon>
        <taxon>Magnoliopsida</taxon>
        <taxon>eudicotyledons</taxon>
        <taxon>Gunneridae</taxon>
        <taxon>Pentapetalae</taxon>
        <taxon>asterids</taxon>
        <taxon>lamiids</taxon>
        <taxon>Solanales</taxon>
        <taxon>Solanaceae</taxon>
        <taxon>Nicotianoideae</taxon>
        <taxon>Nicotianeae</taxon>
        <taxon>Nicotiana</taxon>
    </lineage>
</organism>
<proteinExistence type="predicted"/>
<dbReference type="PANTHER" id="PTHR33710">
    <property type="entry name" value="BNAC02G09200D PROTEIN"/>
    <property type="match status" value="1"/>
</dbReference>
<evidence type="ECO:0000259" key="1">
    <source>
        <dbReference type="Pfam" id="PF03372"/>
    </source>
</evidence>
<protein>
    <submittedName>
        <fullName evidence="3">Uncharacterized protein LOC104239115</fullName>
    </submittedName>
</protein>
<dbReference type="InterPro" id="IPR036691">
    <property type="entry name" value="Endo/exonu/phosph_ase_sf"/>
</dbReference>
<dbReference type="AlphaFoldDB" id="A0A1U7XQQ1"/>
<dbReference type="OrthoDB" id="1302590at2759"/>
<dbReference type="InterPro" id="IPR005135">
    <property type="entry name" value="Endo/exonuclease/phosphatase"/>
</dbReference>